<accession>A0A4Y3KK79</accession>
<protein>
    <recommendedName>
        <fullName evidence="1">HTH cro/C1-type domain-containing protein</fullName>
    </recommendedName>
</protein>
<dbReference type="AlphaFoldDB" id="A0A4Y3KK79"/>
<gene>
    <name evidence="2" type="ORF">CGE01nite_20600</name>
</gene>
<dbReference type="InterPro" id="IPR010982">
    <property type="entry name" value="Lambda_DNA-bd_dom_sf"/>
</dbReference>
<name>A0A4Y3KK79_9CELL</name>
<reference evidence="2 3" key="1">
    <citation type="submission" date="2019-06" db="EMBL/GenBank/DDBJ databases">
        <title>Whole genome shotgun sequence of Cellulomonas gelida NBRC 3748.</title>
        <authorList>
            <person name="Hosoyama A."/>
            <person name="Uohara A."/>
            <person name="Ohji S."/>
            <person name="Ichikawa N."/>
        </authorList>
    </citation>
    <scope>NUCLEOTIDE SEQUENCE [LARGE SCALE GENOMIC DNA]</scope>
    <source>
        <strain evidence="2 3">NBRC 3748</strain>
    </source>
</reference>
<dbReference type="RefSeq" id="WP_048342494.1">
    <property type="nucleotide sequence ID" value="NZ_BJLQ01000020.1"/>
</dbReference>
<dbReference type="SMART" id="SM00530">
    <property type="entry name" value="HTH_XRE"/>
    <property type="match status" value="1"/>
</dbReference>
<proteinExistence type="predicted"/>
<feature type="domain" description="HTH cro/C1-type" evidence="1">
    <location>
        <begin position="17"/>
        <end position="69"/>
    </location>
</feature>
<dbReference type="EMBL" id="BJLQ01000020">
    <property type="protein sequence ID" value="GEA84809.1"/>
    <property type="molecule type" value="Genomic_DNA"/>
</dbReference>
<dbReference type="PROSITE" id="PS50943">
    <property type="entry name" value="HTH_CROC1"/>
    <property type="match status" value="1"/>
</dbReference>
<dbReference type="Proteomes" id="UP000320461">
    <property type="component" value="Unassembled WGS sequence"/>
</dbReference>
<dbReference type="GO" id="GO:0003677">
    <property type="term" value="F:DNA binding"/>
    <property type="evidence" value="ECO:0007669"/>
    <property type="project" value="InterPro"/>
</dbReference>
<dbReference type="Gene3D" id="1.10.260.40">
    <property type="entry name" value="lambda repressor-like DNA-binding domains"/>
    <property type="match status" value="1"/>
</dbReference>
<dbReference type="InterPro" id="IPR001387">
    <property type="entry name" value="Cro/C1-type_HTH"/>
</dbReference>
<comment type="caution">
    <text evidence="2">The sequence shown here is derived from an EMBL/GenBank/DDBJ whole genome shotgun (WGS) entry which is preliminary data.</text>
</comment>
<dbReference type="CDD" id="cd00093">
    <property type="entry name" value="HTH_XRE"/>
    <property type="match status" value="1"/>
</dbReference>
<organism evidence="2 3">
    <name type="scientific">Cellulomonas gelida</name>
    <dbReference type="NCBI Taxonomy" id="1712"/>
    <lineage>
        <taxon>Bacteria</taxon>
        <taxon>Bacillati</taxon>
        <taxon>Actinomycetota</taxon>
        <taxon>Actinomycetes</taxon>
        <taxon>Micrococcales</taxon>
        <taxon>Cellulomonadaceae</taxon>
        <taxon>Cellulomonas</taxon>
    </lineage>
</organism>
<evidence type="ECO:0000313" key="3">
    <source>
        <dbReference type="Proteomes" id="UP000320461"/>
    </source>
</evidence>
<dbReference type="OrthoDB" id="7428772at2"/>
<dbReference type="Pfam" id="PF13560">
    <property type="entry name" value="HTH_31"/>
    <property type="match status" value="1"/>
</dbReference>
<keyword evidence="3" id="KW-1185">Reference proteome</keyword>
<evidence type="ECO:0000313" key="2">
    <source>
        <dbReference type="EMBL" id="GEA84809.1"/>
    </source>
</evidence>
<dbReference type="SUPFAM" id="SSF47413">
    <property type="entry name" value="lambda repressor-like DNA-binding domains"/>
    <property type="match status" value="1"/>
</dbReference>
<sequence>MERTLPARSLTRLGSAVRRLRNDRGLTQAQLAEAADVSRAWLIDVERGDRPGLELARLLRVLDALDASLMIRDDLGEQE</sequence>
<evidence type="ECO:0000259" key="1">
    <source>
        <dbReference type="PROSITE" id="PS50943"/>
    </source>
</evidence>